<comment type="catalytic activity">
    <reaction evidence="7 8">
        <text>N(6)-[(R)-dihydrolipoyl]-L-lysyl-[protein] + acetyl-CoA = N(6)-[(R)-S(8)-acetyldihydrolipoyl]-L-lysyl-[protein] + CoA</text>
        <dbReference type="Rhea" id="RHEA:17017"/>
        <dbReference type="Rhea" id="RHEA-COMP:10475"/>
        <dbReference type="Rhea" id="RHEA-COMP:10478"/>
        <dbReference type="ChEBI" id="CHEBI:57287"/>
        <dbReference type="ChEBI" id="CHEBI:57288"/>
        <dbReference type="ChEBI" id="CHEBI:83100"/>
        <dbReference type="ChEBI" id="CHEBI:83111"/>
        <dbReference type="EC" id="2.3.1.12"/>
    </reaction>
</comment>
<proteinExistence type="inferred from homology"/>
<feature type="domain" description="Lipoyl-binding" evidence="10">
    <location>
        <begin position="2"/>
        <end position="78"/>
    </location>
</feature>
<evidence type="ECO:0000256" key="8">
    <source>
        <dbReference type="RuleBase" id="RU361137"/>
    </source>
</evidence>
<evidence type="ECO:0000256" key="4">
    <source>
        <dbReference type="ARBA" id="ARBA00022823"/>
    </source>
</evidence>
<name>A0ABY4ZNY5_9CAUL</name>
<dbReference type="Gene3D" id="4.10.320.10">
    <property type="entry name" value="E3-binding domain"/>
    <property type="match status" value="1"/>
</dbReference>
<dbReference type="Proteomes" id="UP001057520">
    <property type="component" value="Chromosome"/>
</dbReference>
<comment type="function">
    <text evidence="6">The pyruvate dehydrogenase complex catalyzes the overall conversion of pyruvate to acetyl-CoA and CO(2). It contains multiple copies of three enzymatic components: pyruvate dehydrogenase (E1), dihydrolipoamide acetyltransferase (E2) and lipoamide dehydrogenase (E3).</text>
</comment>
<dbReference type="InterPro" id="IPR023213">
    <property type="entry name" value="CAT-like_dom_sf"/>
</dbReference>
<dbReference type="GO" id="GO:0004742">
    <property type="term" value="F:dihydrolipoyllysine-residue acetyltransferase activity"/>
    <property type="evidence" value="ECO:0007669"/>
    <property type="project" value="UniProtKB-EC"/>
</dbReference>
<dbReference type="InterPro" id="IPR001078">
    <property type="entry name" value="2-oxoacid_DH_actylTfrase"/>
</dbReference>
<evidence type="ECO:0000256" key="5">
    <source>
        <dbReference type="ARBA" id="ARBA00023315"/>
    </source>
</evidence>
<keyword evidence="12" id="KW-0670">Pyruvate</keyword>
<gene>
    <name evidence="12" type="ORF">MZV50_13585</name>
</gene>
<evidence type="ECO:0000256" key="9">
    <source>
        <dbReference type="SAM" id="MobiDB-lite"/>
    </source>
</evidence>
<feature type="region of interest" description="Disordered" evidence="9">
    <location>
        <begin position="81"/>
        <end position="103"/>
    </location>
</feature>
<dbReference type="Gene3D" id="2.40.50.100">
    <property type="match status" value="1"/>
</dbReference>
<evidence type="ECO:0000256" key="7">
    <source>
        <dbReference type="ARBA" id="ARBA00048370"/>
    </source>
</evidence>
<dbReference type="InterPro" id="IPR003016">
    <property type="entry name" value="2-oxoA_DH_lipoyl-BS"/>
</dbReference>
<dbReference type="PROSITE" id="PS51826">
    <property type="entry name" value="PSBD"/>
    <property type="match status" value="1"/>
</dbReference>
<dbReference type="PANTHER" id="PTHR23151">
    <property type="entry name" value="DIHYDROLIPOAMIDE ACETYL/SUCCINYL-TRANSFERASE-RELATED"/>
    <property type="match status" value="1"/>
</dbReference>
<dbReference type="SUPFAM" id="SSF47005">
    <property type="entry name" value="Peripheral subunit-binding domain of 2-oxo acid dehydrogenase complex"/>
    <property type="match status" value="1"/>
</dbReference>
<evidence type="ECO:0000256" key="6">
    <source>
        <dbReference type="ARBA" id="ARBA00025211"/>
    </source>
</evidence>
<dbReference type="InterPro" id="IPR045257">
    <property type="entry name" value="E2/Pdx1"/>
</dbReference>
<dbReference type="Pfam" id="PF02817">
    <property type="entry name" value="E3_binding"/>
    <property type="match status" value="1"/>
</dbReference>
<keyword evidence="5 8" id="KW-0012">Acyltransferase</keyword>
<evidence type="ECO:0000313" key="13">
    <source>
        <dbReference type="Proteomes" id="UP001057520"/>
    </source>
</evidence>
<dbReference type="InterPro" id="IPR000089">
    <property type="entry name" value="Biotin_lipoyl"/>
</dbReference>
<dbReference type="Gene3D" id="3.30.559.10">
    <property type="entry name" value="Chloramphenicol acetyltransferase-like domain"/>
    <property type="match status" value="1"/>
</dbReference>
<dbReference type="InterPro" id="IPR006257">
    <property type="entry name" value="LAT1"/>
</dbReference>
<feature type="domain" description="Peripheral subunit-binding (PSBD)" evidence="11">
    <location>
        <begin position="133"/>
        <end position="170"/>
    </location>
</feature>
<evidence type="ECO:0000313" key="12">
    <source>
        <dbReference type="EMBL" id="USQ93666.1"/>
    </source>
</evidence>
<feature type="compositionally biased region" description="Low complexity" evidence="9">
    <location>
        <begin position="173"/>
        <end position="191"/>
    </location>
</feature>
<dbReference type="CDD" id="cd06849">
    <property type="entry name" value="lipoyl_domain"/>
    <property type="match status" value="1"/>
</dbReference>
<organism evidence="12 13">
    <name type="scientific">Caulobacter segnis</name>
    <dbReference type="NCBI Taxonomy" id="88688"/>
    <lineage>
        <taxon>Bacteria</taxon>
        <taxon>Pseudomonadati</taxon>
        <taxon>Pseudomonadota</taxon>
        <taxon>Alphaproteobacteria</taxon>
        <taxon>Caulobacterales</taxon>
        <taxon>Caulobacteraceae</taxon>
        <taxon>Caulobacter</taxon>
    </lineage>
</organism>
<evidence type="ECO:0000256" key="1">
    <source>
        <dbReference type="ARBA" id="ARBA00007317"/>
    </source>
</evidence>
<dbReference type="NCBIfam" id="TIGR01349">
    <property type="entry name" value="PDHac_trf_mito"/>
    <property type="match status" value="1"/>
</dbReference>
<dbReference type="SUPFAM" id="SSF52777">
    <property type="entry name" value="CoA-dependent acyltransferases"/>
    <property type="match status" value="1"/>
</dbReference>
<evidence type="ECO:0000259" key="10">
    <source>
        <dbReference type="PROSITE" id="PS50968"/>
    </source>
</evidence>
<dbReference type="InterPro" id="IPR036625">
    <property type="entry name" value="E3-bd_dom_sf"/>
</dbReference>
<comment type="cofactor">
    <cofactor evidence="8">
        <name>(R)-lipoate</name>
        <dbReference type="ChEBI" id="CHEBI:83088"/>
    </cofactor>
    <text evidence="8">Binds 1 lipoyl cofactor covalently.</text>
</comment>
<feature type="region of interest" description="Disordered" evidence="9">
    <location>
        <begin position="173"/>
        <end position="193"/>
    </location>
</feature>
<reference evidence="12 13" key="1">
    <citation type="submission" date="2022-04" db="EMBL/GenBank/DDBJ databases">
        <title>Genome sequence of soybean root-associated Caulobacter segnis RL271.</title>
        <authorList>
            <person name="Longley R."/>
            <person name="Bonito G."/>
            <person name="Trigodet F."/>
            <person name="Crosson S."/>
            <person name="Fiebig A."/>
        </authorList>
    </citation>
    <scope>NUCLEOTIDE SEQUENCE [LARGE SCALE GENOMIC DNA]</scope>
    <source>
        <strain evidence="12 13">RL271</strain>
    </source>
</reference>
<protein>
    <recommendedName>
        <fullName evidence="8">Acetyltransferase component of pyruvate dehydrogenase complex</fullName>
        <ecNumber evidence="8">2.3.1.12</ecNumber>
    </recommendedName>
</protein>
<sequence>MSIDILMPALSPTMEEGTLAKWHVKVGDTVKAGDVIAEIETDKATMEVEAVDEGVVEAILVDAGTENVKVNALIAKLAGEGESPAPAPKAEAPKAEAPKAAAAAPAPAAAAPAVAPTTPPAAAPVAADGSRVFASPLARRLASAAGLDLKGIKGTGPHGRVVKTDVEAAKSGAPAAKAAPSAAPAAASASAEPRKVQSLEQMGIPAGSYELIPLDGMRKTIARRLTESFRDVPHFPLTIDIELDSLLAARSKINSLLEGQGVKVSVNDIVIKAAAVALKRVPEANASYTPEGIAMHKHADIAVAVAIDGGLITPIIRAAETKGLAQISSEMKDLAARAKAKKLKPEEFQGGTFSVSNLGMFGIKAFSSIINEPQGAIMSVGAGEQRPVVKNGQLAVATVMTVTLTCDHRVVDGAIGAKFLAAFKPLIEEPLTLIV</sequence>
<dbReference type="Pfam" id="PF00364">
    <property type="entry name" value="Biotin_lipoyl"/>
    <property type="match status" value="1"/>
</dbReference>
<comment type="subunit">
    <text evidence="2">Forms a 24-polypeptide structural core with octahedral symmetry.</text>
</comment>
<dbReference type="Pfam" id="PF00198">
    <property type="entry name" value="2-oxoacid_dh"/>
    <property type="match status" value="1"/>
</dbReference>
<dbReference type="EC" id="2.3.1.12" evidence="8"/>
<evidence type="ECO:0000256" key="2">
    <source>
        <dbReference type="ARBA" id="ARBA00011484"/>
    </source>
</evidence>
<comment type="similarity">
    <text evidence="1 8">Belongs to the 2-oxoacid dehydrogenase family.</text>
</comment>
<evidence type="ECO:0000259" key="11">
    <source>
        <dbReference type="PROSITE" id="PS51826"/>
    </source>
</evidence>
<keyword evidence="4 8" id="KW-0450">Lipoyl</keyword>
<dbReference type="InterPro" id="IPR004167">
    <property type="entry name" value="PSBD"/>
</dbReference>
<dbReference type="InterPro" id="IPR011053">
    <property type="entry name" value="Single_hybrid_motif"/>
</dbReference>
<keyword evidence="3 8" id="KW-0808">Transferase</keyword>
<accession>A0ABY4ZNY5</accession>
<dbReference type="SUPFAM" id="SSF51230">
    <property type="entry name" value="Single hybrid motif"/>
    <property type="match status" value="1"/>
</dbReference>
<dbReference type="EMBL" id="CP096040">
    <property type="protein sequence ID" value="USQ93666.1"/>
    <property type="molecule type" value="Genomic_DNA"/>
</dbReference>
<dbReference type="PROSITE" id="PS50968">
    <property type="entry name" value="BIOTINYL_LIPOYL"/>
    <property type="match status" value="1"/>
</dbReference>
<dbReference type="PROSITE" id="PS00189">
    <property type="entry name" value="LIPOYL"/>
    <property type="match status" value="1"/>
</dbReference>
<dbReference type="PANTHER" id="PTHR23151:SF90">
    <property type="entry name" value="DIHYDROLIPOYLLYSINE-RESIDUE ACETYLTRANSFERASE COMPONENT OF PYRUVATE DEHYDROGENASE COMPLEX, MITOCHONDRIAL-RELATED"/>
    <property type="match status" value="1"/>
</dbReference>
<keyword evidence="13" id="KW-1185">Reference proteome</keyword>
<evidence type="ECO:0000256" key="3">
    <source>
        <dbReference type="ARBA" id="ARBA00022679"/>
    </source>
</evidence>